<keyword evidence="3" id="KW-0324">Glycolysis</keyword>
<gene>
    <name evidence="7" type="ORF">CHK_1283</name>
</gene>
<dbReference type="SUPFAM" id="SSF53254">
    <property type="entry name" value="Phosphoglycerate mutase-like"/>
    <property type="match status" value="1"/>
</dbReference>
<evidence type="ECO:0000256" key="5">
    <source>
        <dbReference type="PIRSR" id="PIRSR613078-1"/>
    </source>
</evidence>
<dbReference type="InterPro" id="IPR029033">
    <property type="entry name" value="His_PPase_superfam"/>
</dbReference>
<dbReference type="SMART" id="SM00855">
    <property type="entry name" value="PGAM"/>
    <property type="match status" value="1"/>
</dbReference>
<dbReference type="EMBL" id="LAYJ01000087">
    <property type="protein sequence ID" value="KKI51236.1"/>
    <property type="molecule type" value="Genomic_DNA"/>
</dbReference>
<dbReference type="CDD" id="cd07067">
    <property type="entry name" value="HP_PGM_like"/>
    <property type="match status" value="1"/>
</dbReference>
<name>A0A0M2NJU5_9FIRM</name>
<comment type="similarity">
    <text evidence="1">Belongs to the phosphoglycerate mutase family. BPG-dependent PGAM subfamily.</text>
</comment>
<dbReference type="OrthoDB" id="7925971at2"/>
<evidence type="ECO:0000256" key="3">
    <source>
        <dbReference type="ARBA" id="ARBA00023152"/>
    </source>
</evidence>
<dbReference type="Pfam" id="PF00300">
    <property type="entry name" value="His_Phos_1"/>
    <property type="match status" value="1"/>
</dbReference>
<feature type="active site" description="Proton donor/acceptor" evidence="5">
    <location>
        <position position="86"/>
    </location>
</feature>
<dbReference type="AlphaFoldDB" id="A0A0M2NJU5"/>
<comment type="caution">
    <text evidence="7">The sequence shown here is derived from an EMBL/GenBank/DDBJ whole genome shotgun (WGS) entry which is preliminary data.</text>
</comment>
<dbReference type="PIRSF" id="PIRSF000709">
    <property type="entry name" value="6PFK_2-Ptase"/>
    <property type="match status" value="1"/>
</dbReference>
<dbReference type="InterPro" id="IPR013078">
    <property type="entry name" value="His_Pase_superF_clade-1"/>
</dbReference>
<dbReference type="Proteomes" id="UP000034076">
    <property type="component" value="Unassembled WGS sequence"/>
</dbReference>
<reference evidence="7 8" key="1">
    <citation type="submission" date="2015-04" db="EMBL/GenBank/DDBJ databases">
        <title>Draft genome sequence of bacteremic isolate Catabacter hongkongensis type strain HKU16T.</title>
        <authorList>
            <person name="Lau S.K."/>
            <person name="Teng J.L."/>
            <person name="Huang Y."/>
            <person name="Curreem S.O."/>
            <person name="Tsui S.K."/>
            <person name="Woo P.C."/>
        </authorList>
    </citation>
    <scope>NUCLEOTIDE SEQUENCE [LARGE SCALE GENOMIC DNA]</scope>
    <source>
        <strain evidence="7 8">HKU16</strain>
    </source>
</reference>
<protein>
    <recommendedName>
        <fullName evidence="2">phosphoglycerate mutase (2,3-diphosphoglycerate-dependent)</fullName>
        <ecNumber evidence="2">5.4.2.11</ecNumber>
    </recommendedName>
</protein>
<dbReference type="GO" id="GO:0004619">
    <property type="term" value="F:phosphoglycerate mutase activity"/>
    <property type="evidence" value="ECO:0007669"/>
    <property type="project" value="UniProtKB-EC"/>
</dbReference>
<sequence>MSTCFTFLRHAQTDANASGVFSGKTDLPLNEEGKECALAAAKALSEERFDVIFYGTMKRVLQTTDYVLSEMKRVPKIILKSDRIVETDFGRFEGLGADEIAKNYPDDWKRYMEDWQTFVFPGGDSVEEYYERCEKFIHDVLFEYENNRILIVAHKGFILACLSALLTGDMSDLFTRDIQNGEAVTVTV</sequence>
<keyword evidence="8" id="KW-1185">Reference proteome</keyword>
<keyword evidence="4" id="KW-0413">Isomerase</keyword>
<dbReference type="InterPro" id="IPR005952">
    <property type="entry name" value="Phosphogly_mut1"/>
</dbReference>
<dbReference type="STRING" id="270498.CHK_1283"/>
<evidence type="ECO:0000256" key="4">
    <source>
        <dbReference type="ARBA" id="ARBA00023235"/>
    </source>
</evidence>
<accession>A0A0M2NJU5</accession>
<evidence type="ECO:0000256" key="6">
    <source>
        <dbReference type="PIRSR" id="PIRSR613078-2"/>
    </source>
</evidence>
<dbReference type="EC" id="5.4.2.11" evidence="2"/>
<evidence type="ECO:0000256" key="1">
    <source>
        <dbReference type="ARBA" id="ARBA00006717"/>
    </source>
</evidence>
<evidence type="ECO:0000313" key="8">
    <source>
        <dbReference type="Proteomes" id="UP000034076"/>
    </source>
</evidence>
<feature type="active site" description="Tele-phosphohistidine intermediate" evidence="5">
    <location>
        <position position="10"/>
    </location>
</feature>
<evidence type="ECO:0000256" key="2">
    <source>
        <dbReference type="ARBA" id="ARBA00012028"/>
    </source>
</evidence>
<feature type="binding site" evidence="6">
    <location>
        <begin position="9"/>
        <end position="16"/>
    </location>
    <ligand>
        <name>substrate</name>
    </ligand>
</feature>
<dbReference type="PANTHER" id="PTHR11931">
    <property type="entry name" value="PHOSPHOGLYCERATE MUTASE"/>
    <property type="match status" value="1"/>
</dbReference>
<dbReference type="GO" id="GO:0006096">
    <property type="term" value="P:glycolytic process"/>
    <property type="evidence" value="ECO:0007669"/>
    <property type="project" value="UniProtKB-KW"/>
</dbReference>
<evidence type="ECO:0000313" key="7">
    <source>
        <dbReference type="EMBL" id="KKI51236.1"/>
    </source>
</evidence>
<proteinExistence type="inferred from homology"/>
<feature type="binding site" evidence="6">
    <location>
        <position position="59"/>
    </location>
    <ligand>
        <name>substrate</name>
    </ligand>
</feature>
<organism evidence="7 8">
    <name type="scientific">Christensenella hongkongensis</name>
    <dbReference type="NCBI Taxonomy" id="270498"/>
    <lineage>
        <taxon>Bacteria</taxon>
        <taxon>Bacillati</taxon>
        <taxon>Bacillota</taxon>
        <taxon>Clostridia</taxon>
        <taxon>Christensenellales</taxon>
        <taxon>Christensenellaceae</taxon>
        <taxon>Christensenella</taxon>
    </lineage>
</organism>
<dbReference type="RefSeq" id="WP_046443189.1">
    <property type="nucleotide sequence ID" value="NZ_CAUERS010000006.1"/>
</dbReference>
<dbReference type="Gene3D" id="3.40.50.1240">
    <property type="entry name" value="Phosphoglycerate mutase-like"/>
    <property type="match status" value="1"/>
</dbReference>